<dbReference type="Proteomes" id="UP000238164">
    <property type="component" value="Chromosome 1"/>
</dbReference>
<dbReference type="RefSeq" id="WP_231935917.1">
    <property type="nucleotide sequence ID" value="NZ_BAAAGO010000014.1"/>
</dbReference>
<protein>
    <recommendedName>
        <fullName evidence="1">Imm-5-like domain-containing protein</fullName>
    </recommendedName>
</protein>
<name>A0A2N9JGJ2_9ACTN</name>
<feature type="domain" description="Imm-5-like" evidence="1">
    <location>
        <begin position="51"/>
        <end position="180"/>
    </location>
</feature>
<organism evidence="2 3">
    <name type="scientific">Micropruina glycogenica</name>
    <dbReference type="NCBI Taxonomy" id="75385"/>
    <lineage>
        <taxon>Bacteria</taxon>
        <taxon>Bacillati</taxon>
        <taxon>Actinomycetota</taxon>
        <taxon>Actinomycetes</taxon>
        <taxon>Propionibacteriales</taxon>
        <taxon>Nocardioidaceae</taxon>
        <taxon>Micropruina</taxon>
    </lineage>
</organism>
<keyword evidence="3" id="KW-1185">Reference proteome</keyword>
<dbReference type="EMBL" id="LT985188">
    <property type="protein sequence ID" value="SPD86876.1"/>
    <property type="molecule type" value="Genomic_DNA"/>
</dbReference>
<dbReference type="KEGG" id="mgg:MPLG2_1846"/>
<sequence length="202" mass="21467">MRLVIGRWHHGHPGVTGEEGSGTGVGNSWGSAVILPSVADPHLVTVRRGGTLSDADHHLLALWAAHCAEHVLGLFEAVRPEDRRPREAIEGGRAWARGELGMMTTRALGGHAMGAARDLTGAPRFAAYAAAQASCVAHVAAHDLGAAAYAIKAVRASVAPADAEAAGRAECRWQREQLPDEVRALVLVDQRQRNALCWNVFD</sequence>
<proteinExistence type="predicted"/>
<accession>A0A2N9JGJ2</accession>
<dbReference type="Pfam" id="PF21805">
    <property type="entry name" value="Imm5_like"/>
    <property type="match status" value="1"/>
</dbReference>
<evidence type="ECO:0000313" key="3">
    <source>
        <dbReference type="Proteomes" id="UP000238164"/>
    </source>
</evidence>
<evidence type="ECO:0000313" key="2">
    <source>
        <dbReference type="EMBL" id="SPD86876.1"/>
    </source>
</evidence>
<gene>
    <name evidence="2" type="ORF">MPLG2_1846</name>
</gene>
<evidence type="ECO:0000259" key="1">
    <source>
        <dbReference type="Pfam" id="PF21805"/>
    </source>
</evidence>
<dbReference type="AlphaFoldDB" id="A0A2N9JGJ2"/>
<dbReference type="InterPro" id="IPR048667">
    <property type="entry name" value="Imm5-like"/>
</dbReference>
<reference evidence="2 3" key="1">
    <citation type="submission" date="2018-02" db="EMBL/GenBank/DDBJ databases">
        <authorList>
            <person name="Cohen D.B."/>
            <person name="Kent A.D."/>
        </authorList>
    </citation>
    <scope>NUCLEOTIDE SEQUENCE [LARGE SCALE GENOMIC DNA]</scope>
    <source>
        <strain evidence="2">1</strain>
    </source>
</reference>